<keyword evidence="5 10" id="KW-0145">Chemotaxis</keyword>
<evidence type="ECO:0000313" key="12">
    <source>
        <dbReference type="Proteomes" id="UP000249522"/>
    </source>
</evidence>
<evidence type="ECO:0000256" key="1">
    <source>
        <dbReference type="ARBA" id="ARBA00002254"/>
    </source>
</evidence>
<dbReference type="PANTHER" id="PTHR35091:SF2">
    <property type="entry name" value="FLAGELLAR PROTEIN FLIL"/>
    <property type="match status" value="1"/>
</dbReference>
<dbReference type="GO" id="GO:0005886">
    <property type="term" value="C:plasma membrane"/>
    <property type="evidence" value="ECO:0007669"/>
    <property type="project" value="UniProtKB-SubCell"/>
</dbReference>
<dbReference type="Proteomes" id="UP000249522">
    <property type="component" value="Unassembled WGS sequence"/>
</dbReference>
<proteinExistence type="inferred from homology"/>
<dbReference type="InterPro" id="IPR005503">
    <property type="entry name" value="FliL"/>
</dbReference>
<keyword evidence="6" id="KW-0812">Transmembrane</keyword>
<evidence type="ECO:0000256" key="4">
    <source>
        <dbReference type="ARBA" id="ARBA00022475"/>
    </source>
</evidence>
<keyword evidence="4 10" id="KW-1003">Cell membrane</keyword>
<keyword evidence="11" id="KW-0282">Flagellum</keyword>
<keyword evidence="9 10" id="KW-0472">Membrane</keyword>
<evidence type="ECO:0000256" key="2">
    <source>
        <dbReference type="ARBA" id="ARBA00004162"/>
    </source>
</evidence>
<dbReference type="AlphaFoldDB" id="A0A2W1LNF4"/>
<keyword evidence="7 10" id="KW-0283">Flagellar rotation</keyword>
<dbReference type="EMBL" id="QKRB01000057">
    <property type="protein sequence ID" value="PZD93331.1"/>
    <property type="molecule type" value="Genomic_DNA"/>
</dbReference>
<dbReference type="GO" id="GO:0009425">
    <property type="term" value="C:bacterial-type flagellum basal body"/>
    <property type="evidence" value="ECO:0007669"/>
    <property type="project" value="InterPro"/>
</dbReference>
<name>A0A2W1LNF4_9BACL</name>
<dbReference type="PANTHER" id="PTHR35091">
    <property type="entry name" value="FLAGELLAR PROTEIN FLIL"/>
    <property type="match status" value="1"/>
</dbReference>
<evidence type="ECO:0000256" key="3">
    <source>
        <dbReference type="ARBA" id="ARBA00008281"/>
    </source>
</evidence>
<evidence type="ECO:0000256" key="10">
    <source>
        <dbReference type="RuleBase" id="RU364125"/>
    </source>
</evidence>
<comment type="subcellular location">
    <subcellularLocation>
        <location evidence="2">Cell membrane</location>
        <topology evidence="2">Single-pass membrane protein</topology>
    </subcellularLocation>
</comment>
<comment type="function">
    <text evidence="1 10">Controls the rotational direction of flagella during chemotaxis.</text>
</comment>
<evidence type="ECO:0000256" key="6">
    <source>
        <dbReference type="ARBA" id="ARBA00022692"/>
    </source>
</evidence>
<reference evidence="11 12" key="1">
    <citation type="submission" date="2018-06" db="EMBL/GenBank/DDBJ databases">
        <title>Paenibacillus imtechensis sp. nov.</title>
        <authorList>
            <person name="Pinnaka A.K."/>
            <person name="Singh H."/>
            <person name="Kaur M."/>
        </authorList>
    </citation>
    <scope>NUCLEOTIDE SEQUENCE [LARGE SCALE GENOMIC DNA]</scope>
    <source>
        <strain evidence="11 12">SMB1</strain>
    </source>
</reference>
<evidence type="ECO:0000313" key="11">
    <source>
        <dbReference type="EMBL" id="PZD93331.1"/>
    </source>
</evidence>
<accession>A0A2W1LNF4</accession>
<evidence type="ECO:0000256" key="7">
    <source>
        <dbReference type="ARBA" id="ARBA00022779"/>
    </source>
</evidence>
<organism evidence="11 12">
    <name type="scientific">Paenibacillus sambharensis</name>
    <dbReference type="NCBI Taxonomy" id="1803190"/>
    <lineage>
        <taxon>Bacteria</taxon>
        <taxon>Bacillati</taxon>
        <taxon>Bacillota</taxon>
        <taxon>Bacilli</taxon>
        <taxon>Bacillales</taxon>
        <taxon>Paenibacillaceae</taxon>
        <taxon>Paenibacillus</taxon>
    </lineage>
</organism>
<comment type="caution">
    <text evidence="11">The sequence shown here is derived from an EMBL/GenBank/DDBJ whole genome shotgun (WGS) entry which is preliminary data.</text>
</comment>
<protein>
    <recommendedName>
        <fullName evidence="10">Flagellar protein FliL</fullName>
    </recommendedName>
</protein>
<evidence type="ECO:0000256" key="9">
    <source>
        <dbReference type="ARBA" id="ARBA00023136"/>
    </source>
</evidence>
<gene>
    <name evidence="11" type="ORF">DNH61_22075</name>
</gene>
<comment type="similarity">
    <text evidence="3 10">Belongs to the FliL family.</text>
</comment>
<keyword evidence="8" id="KW-1133">Transmembrane helix</keyword>
<sequence length="158" mass="17823">MKKMLPWLITILLAIALIAVVAVFLYNQFMNSEDDPALQAEHSVHEVEPKKLSADERVEMTTEIQDIKTNLLDTDYLVVMSFAFQLDDKKSKEEFDKIKDIQIKPIIIRALADMMPEELKGSQGKDALSAKLINAINKELSAGKVTKVEVTNFIVTMI</sequence>
<evidence type="ECO:0000256" key="8">
    <source>
        <dbReference type="ARBA" id="ARBA00022989"/>
    </source>
</evidence>
<dbReference type="RefSeq" id="WP_111149001.1">
    <property type="nucleotide sequence ID" value="NZ_QKRB01000057.1"/>
</dbReference>
<dbReference type="Pfam" id="PF03748">
    <property type="entry name" value="FliL"/>
    <property type="match status" value="1"/>
</dbReference>
<keyword evidence="11" id="KW-0966">Cell projection</keyword>
<dbReference type="GO" id="GO:0006935">
    <property type="term" value="P:chemotaxis"/>
    <property type="evidence" value="ECO:0007669"/>
    <property type="project" value="UniProtKB-KW"/>
</dbReference>
<keyword evidence="11" id="KW-0969">Cilium</keyword>
<dbReference type="GO" id="GO:0071978">
    <property type="term" value="P:bacterial-type flagellum-dependent swarming motility"/>
    <property type="evidence" value="ECO:0007669"/>
    <property type="project" value="TreeGrafter"/>
</dbReference>
<keyword evidence="12" id="KW-1185">Reference proteome</keyword>
<dbReference type="OrthoDB" id="2664574at2"/>
<evidence type="ECO:0000256" key="5">
    <source>
        <dbReference type="ARBA" id="ARBA00022500"/>
    </source>
</evidence>